<sequence length="107" mass="12209">MIAAKPSGFVAYIGVFPFAARRTVGPIRDDFYPPIAQSVMIRITPGIDRKITFQIRPIPAFNARGRLNKSLKTFFRSWVTTDIKPEKIKSFLQISNLHRNRLAFCPT</sequence>
<keyword evidence="2" id="KW-1185">Reference proteome</keyword>
<reference evidence="1 2" key="1">
    <citation type="submission" date="2019-07" db="EMBL/GenBank/DDBJ databases">
        <title>Tepidimonas alkaliphilus YIM 72238 draft genome.</title>
        <authorList>
            <person name="Da Costa M.S."/>
            <person name="Froufe H.J.C."/>
            <person name="Egas C."/>
            <person name="Albuquerque L."/>
        </authorList>
    </citation>
    <scope>NUCLEOTIDE SEQUENCE [LARGE SCALE GENOMIC DNA]</scope>
    <source>
        <strain evidence="1 2">YIM 72238</strain>
    </source>
</reference>
<dbReference type="Proteomes" id="UP000315736">
    <property type="component" value="Unassembled WGS sequence"/>
</dbReference>
<proteinExistence type="predicted"/>
<gene>
    <name evidence="1" type="ORF">Talka_01083</name>
</gene>
<dbReference type="EMBL" id="VJNB01000004">
    <property type="protein sequence ID" value="TSE20188.1"/>
    <property type="molecule type" value="Genomic_DNA"/>
</dbReference>
<evidence type="ECO:0000313" key="2">
    <source>
        <dbReference type="Proteomes" id="UP000315736"/>
    </source>
</evidence>
<comment type="caution">
    <text evidence="1">The sequence shown here is derived from an EMBL/GenBank/DDBJ whole genome shotgun (WGS) entry which is preliminary data.</text>
</comment>
<name>A0A554W9E0_9BURK</name>
<protein>
    <submittedName>
        <fullName evidence="1">Uncharacterized protein</fullName>
    </submittedName>
</protein>
<evidence type="ECO:0000313" key="1">
    <source>
        <dbReference type="EMBL" id="TSE20188.1"/>
    </source>
</evidence>
<organism evidence="1 2">
    <name type="scientific">Tepidimonas alkaliphilus</name>
    <dbReference type="NCBI Taxonomy" id="2588942"/>
    <lineage>
        <taxon>Bacteria</taxon>
        <taxon>Pseudomonadati</taxon>
        <taxon>Pseudomonadota</taxon>
        <taxon>Betaproteobacteria</taxon>
        <taxon>Burkholderiales</taxon>
        <taxon>Tepidimonas</taxon>
    </lineage>
</organism>
<accession>A0A554W9E0</accession>
<dbReference type="AlphaFoldDB" id="A0A554W9E0"/>